<evidence type="ECO:0000313" key="3">
    <source>
        <dbReference type="Proteomes" id="UP000630660"/>
    </source>
</evidence>
<evidence type="ECO:0008006" key="4">
    <source>
        <dbReference type="Google" id="ProtNLM"/>
    </source>
</evidence>
<dbReference type="EMBL" id="WJKJ01000251">
    <property type="protein sequence ID" value="MBD3365063.1"/>
    <property type="molecule type" value="Genomic_DNA"/>
</dbReference>
<dbReference type="AlphaFoldDB" id="A0A9D5K9Y1"/>
<accession>A0A9D5K9Y1</accession>
<keyword evidence="1" id="KW-0812">Transmembrane</keyword>
<name>A0A9D5K9Y1_UNCW3</name>
<dbReference type="Pfam" id="PF17319">
    <property type="entry name" value="DUF5362"/>
    <property type="match status" value="1"/>
</dbReference>
<comment type="caution">
    <text evidence="2">The sequence shown here is derived from an EMBL/GenBank/DDBJ whole genome shotgun (WGS) entry which is preliminary data.</text>
</comment>
<evidence type="ECO:0000313" key="2">
    <source>
        <dbReference type="EMBL" id="MBD3365063.1"/>
    </source>
</evidence>
<dbReference type="InterPro" id="IPR035287">
    <property type="entry name" value="DUF5362"/>
</dbReference>
<keyword evidence="1" id="KW-0472">Membrane</keyword>
<feature type="transmembrane region" description="Helical" evidence="1">
    <location>
        <begin position="87"/>
        <end position="115"/>
    </location>
</feature>
<protein>
    <recommendedName>
        <fullName evidence="4">DUF5362 domain-containing protein</fullName>
    </recommendedName>
</protein>
<organism evidence="2 3">
    <name type="scientific">candidate division WOR-3 bacterium</name>
    <dbReference type="NCBI Taxonomy" id="2052148"/>
    <lineage>
        <taxon>Bacteria</taxon>
        <taxon>Bacteria division WOR-3</taxon>
    </lineage>
</organism>
<gene>
    <name evidence="2" type="ORF">GF359_07590</name>
</gene>
<reference evidence="2" key="1">
    <citation type="submission" date="2019-11" db="EMBL/GenBank/DDBJ databases">
        <title>Microbial mats filling the niche in hypersaline microbial mats.</title>
        <authorList>
            <person name="Wong H.L."/>
            <person name="Macleod F.I."/>
            <person name="White R.A. III"/>
            <person name="Burns B.P."/>
        </authorList>
    </citation>
    <scope>NUCLEOTIDE SEQUENCE</scope>
    <source>
        <strain evidence="2">Bin_327</strain>
    </source>
</reference>
<sequence length="118" mass="12469">MDQTQAVVPDAGVMERIRAEISSTKGWLKFLGVIILIYGILTALALVGILFIFLGIILMNAGKGGQSYVERGDLNGLVEYHSKLKTYFTITGVLAIIGLAGMGLSLIIVLIAAIAGGF</sequence>
<evidence type="ECO:0000256" key="1">
    <source>
        <dbReference type="SAM" id="Phobius"/>
    </source>
</evidence>
<dbReference type="Proteomes" id="UP000630660">
    <property type="component" value="Unassembled WGS sequence"/>
</dbReference>
<proteinExistence type="predicted"/>
<feature type="transmembrane region" description="Helical" evidence="1">
    <location>
        <begin position="30"/>
        <end position="58"/>
    </location>
</feature>
<keyword evidence="1" id="KW-1133">Transmembrane helix</keyword>